<name>F2ULK2_SALR5</name>
<keyword evidence="6 7" id="KW-0472">Membrane</keyword>
<sequence>MATPRQQERWERAPFSLLDYVHYAYFGLHIPISLLMDFQAIVPLKYFPSFAQRLGTYYNNEYKDPLMAADPKPTWFKSFIWCEAGLQLPFFGLALYAMHTGGSWIRIPGIIYGTHVATTVVAVLAEVLCGEYGLSWKDKAWLASVYLPWLVIPLTYVWKLAFDPHPYRKLKQD</sequence>
<evidence type="ECO:0000256" key="2">
    <source>
        <dbReference type="ARBA" id="ARBA00009096"/>
    </source>
</evidence>
<dbReference type="OrthoDB" id="433124at2759"/>
<reference evidence="9" key="1">
    <citation type="submission" date="2009-08" db="EMBL/GenBank/DDBJ databases">
        <title>Annotation of Salpingoeca rosetta.</title>
        <authorList>
            <consortium name="The Broad Institute Genome Sequencing Platform"/>
            <person name="Russ C."/>
            <person name="Cuomo C."/>
            <person name="Burger G."/>
            <person name="Gray M.W."/>
            <person name="Holland P.W.H."/>
            <person name="King N."/>
            <person name="Lang F.B.F."/>
            <person name="Roger A.J."/>
            <person name="Ruiz-Trillo I."/>
            <person name="Young S.K."/>
            <person name="Zeng Q."/>
            <person name="Gargeya S."/>
            <person name="Alvarado L."/>
            <person name="Berlin A."/>
            <person name="Chapman S.B."/>
            <person name="Chen Z."/>
            <person name="Freedman E."/>
            <person name="Gellesch M."/>
            <person name="Goldberg J."/>
            <person name="Griggs A."/>
            <person name="Gujja S."/>
            <person name="Heilman E."/>
            <person name="Heiman D."/>
            <person name="Howarth C."/>
            <person name="Mehta T."/>
            <person name="Neiman D."/>
            <person name="Pearson M."/>
            <person name="Roberts A."/>
            <person name="Saif S."/>
            <person name="Shea T."/>
            <person name="Shenoy N."/>
            <person name="Sisk P."/>
            <person name="Stolte C."/>
            <person name="Sykes S."/>
            <person name="White J."/>
            <person name="Yandava C."/>
            <person name="Haas B."/>
            <person name="Nusbaum C."/>
            <person name="Birren B."/>
        </authorList>
    </citation>
    <scope>NUCLEOTIDE SEQUENCE [LARGE SCALE GENOMIC DNA]</scope>
    <source>
        <strain evidence="9">ATCC 50818</strain>
    </source>
</reference>
<feature type="transmembrane region" description="Helical" evidence="7">
    <location>
        <begin position="110"/>
        <end position="128"/>
    </location>
</feature>
<dbReference type="PANTHER" id="PTHR31204:SF1">
    <property type="entry name" value="SIGMA INTRACELLULAR RECEPTOR 2"/>
    <property type="match status" value="1"/>
</dbReference>
<feature type="transmembrane region" description="Helical" evidence="7">
    <location>
        <begin position="20"/>
        <end position="42"/>
    </location>
</feature>
<keyword evidence="10" id="KW-1185">Reference proteome</keyword>
<dbReference type="Proteomes" id="UP000007799">
    <property type="component" value="Unassembled WGS sequence"/>
</dbReference>
<evidence type="ECO:0000313" key="9">
    <source>
        <dbReference type="EMBL" id="EGD78001.1"/>
    </source>
</evidence>
<dbReference type="PANTHER" id="PTHR31204">
    <property type="entry name" value="SIGMA INTRACELLULAR RECEPTOR 2"/>
    <property type="match status" value="1"/>
</dbReference>
<protein>
    <submittedName>
        <fullName evidence="9">Transmembrane protein 97</fullName>
    </submittedName>
</protein>
<keyword evidence="3 7" id="KW-0812">Transmembrane</keyword>
<evidence type="ECO:0000313" key="10">
    <source>
        <dbReference type="Proteomes" id="UP000007799"/>
    </source>
</evidence>
<organism evidence="10">
    <name type="scientific">Salpingoeca rosetta (strain ATCC 50818 / BSB-021)</name>
    <dbReference type="NCBI Taxonomy" id="946362"/>
    <lineage>
        <taxon>Eukaryota</taxon>
        <taxon>Choanoflagellata</taxon>
        <taxon>Craspedida</taxon>
        <taxon>Salpingoecidae</taxon>
        <taxon>Salpingoeca</taxon>
    </lineage>
</organism>
<evidence type="ECO:0000259" key="8">
    <source>
        <dbReference type="PROSITE" id="PS51751"/>
    </source>
</evidence>
<keyword evidence="5 7" id="KW-1133">Transmembrane helix</keyword>
<evidence type="ECO:0000256" key="4">
    <source>
        <dbReference type="ARBA" id="ARBA00022824"/>
    </source>
</evidence>
<dbReference type="PIRSF" id="PIRSF031032">
    <property type="entry name" value="TMP_97_prd"/>
    <property type="match status" value="1"/>
</dbReference>
<feature type="transmembrane region" description="Helical" evidence="7">
    <location>
        <begin position="140"/>
        <end position="162"/>
    </location>
</feature>
<dbReference type="EMBL" id="GL832980">
    <property type="protein sequence ID" value="EGD78001.1"/>
    <property type="molecule type" value="Genomic_DNA"/>
</dbReference>
<dbReference type="OMA" id="CTATTMI"/>
<evidence type="ECO:0000256" key="1">
    <source>
        <dbReference type="ARBA" id="ARBA00004477"/>
    </source>
</evidence>
<dbReference type="RefSeq" id="XP_004990063.1">
    <property type="nucleotide sequence ID" value="XM_004990006.1"/>
</dbReference>
<evidence type="ECO:0000256" key="6">
    <source>
        <dbReference type="ARBA" id="ARBA00023136"/>
    </source>
</evidence>
<dbReference type="GeneID" id="16070615"/>
<evidence type="ECO:0000256" key="3">
    <source>
        <dbReference type="ARBA" id="ARBA00022692"/>
    </source>
</evidence>
<evidence type="ECO:0000256" key="5">
    <source>
        <dbReference type="ARBA" id="ARBA00022989"/>
    </source>
</evidence>
<dbReference type="InterPro" id="IPR051987">
    <property type="entry name" value="Sigma-2_receptor-like"/>
</dbReference>
<keyword evidence="4" id="KW-0256">Endoplasmic reticulum</keyword>
<dbReference type="STRING" id="946362.F2ULK2"/>
<dbReference type="GO" id="GO:0005789">
    <property type="term" value="C:endoplasmic reticulum membrane"/>
    <property type="evidence" value="ECO:0007669"/>
    <property type="project" value="UniProtKB-SubCell"/>
</dbReference>
<dbReference type="eggNOG" id="ENOG502RZRX">
    <property type="taxonomic scope" value="Eukaryota"/>
</dbReference>
<accession>F2ULK2</accession>
<dbReference type="Pfam" id="PF05241">
    <property type="entry name" value="EBP"/>
    <property type="match status" value="1"/>
</dbReference>
<dbReference type="PROSITE" id="PS51751">
    <property type="entry name" value="EXPERA"/>
    <property type="match status" value="1"/>
</dbReference>
<dbReference type="AlphaFoldDB" id="F2ULK2"/>
<evidence type="ECO:0000256" key="7">
    <source>
        <dbReference type="PIRNR" id="PIRNR031032"/>
    </source>
</evidence>
<gene>
    <name evidence="9" type="ORF">PTSG_09639</name>
</gene>
<feature type="transmembrane region" description="Helical" evidence="7">
    <location>
        <begin position="78"/>
        <end position="98"/>
    </location>
</feature>
<dbReference type="InterPro" id="IPR033118">
    <property type="entry name" value="EXPERA"/>
</dbReference>
<dbReference type="InterPro" id="IPR016964">
    <property type="entry name" value="Sigma2_recept"/>
</dbReference>
<comment type="similarity">
    <text evidence="2">Belongs to the TMEM97/sigma-2 receptor family.</text>
</comment>
<comment type="subcellular location">
    <subcellularLocation>
        <location evidence="1">Endoplasmic reticulum membrane</location>
        <topology evidence="1">Multi-pass membrane protein</topology>
    </subcellularLocation>
</comment>
<feature type="domain" description="EXPERA" evidence="8">
    <location>
        <begin position="18"/>
        <end position="157"/>
    </location>
</feature>
<proteinExistence type="inferred from homology"/>
<dbReference type="FunCoup" id="F2ULK2">
    <property type="interactions" value="457"/>
</dbReference>
<dbReference type="InParanoid" id="F2ULK2"/>
<dbReference type="KEGG" id="sre:PTSG_09639"/>